<sequence length="231" mass="25415">MNFGSGTSVSIGKFPFEYSEQQVLDIAKSIGPVQDLKLMFDEMTGKSKGTAIVDYGDHETAASAVRNLNYMALPNGRFLKCAFTDEEEERERLPPLPLGIQIQPNQTASGVISNVANSIDQASALQILKEAKKLSVDNPGMAQTLLEQFPQLSHALVELSLITSTTNRDLIELALNKRKPVLTEVTADHAKLLKDVNNLKEDELEALDESQRKVIEDIKKEISEGTYGQVV</sequence>
<dbReference type="Pfam" id="PF00076">
    <property type="entry name" value="RRM_1"/>
    <property type="match status" value="1"/>
</dbReference>
<dbReference type="GO" id="GO:0003729">
    <property type="term" value="F:mRNA binding"/>
    <property type="evidence" value="ECO:0007669"/>
    <property type="project" value="TreeGrafter"/>
</dbReference>
<dbReference type="PROSITE" id="PS50102">
    <property type="entry name" value="RRM"/>
    <property type="match status" value="1"/>
</dbReference>
<reference evidence="5" key="1">
    <citation type="submission" date="2016-05" db="EMBL/GenBank/DDBJ databases">
        <title>Comparative genomics of biotechnologically important yeasts.</title>
        <authorList>
            <consortium name="DOE Joint Genome Institute"/>
            <person name="Riley R."/>
            <person name="Haridas S."/>
            <person name="Wolfe K.H."/>
            <person name="Lopes M.R."/>
            <person name="Hittinger C.T."/>
            <person name="Goker M."/>
            <person name="Salamov A."/>
            <person name="Wisecaver J."/>
            <person name="Long T.M."/>
            <person name="Aerts A.L."/>
            <person name="Barry K."/>
            <person name="Choi C."/>
            <person name="Clum A."/>
            <person name="Coughlan A.Y."/>
            <person name="Deshpande S."/>
            <person name="Douglass A.P."/>
            <person name="Hanson S.J."/>
            <person name="Klenk H.-P."/>
            <person name="Labutti K."/>
            <person name="Lapidus A."/>
            <person name="Lindquist E."/>
            <person name="Lipzen A."/>
            <person name="Meier-Kolthoff J.P."/>
            <person name="Ohm R.A."/>
            <person name="Otillar R.P."/>
            <person name="Pangilinan J."/>
            <person name="Peng Y."/>
            <person name="Rokas A."/>
            <person name="Rosa C.A."/>
            <person name="Scheuner C."/>
            <person name="Sibirny A.A."/>
            <person name="Slot J.C."/>
            <person name="Stielow J.B."/>
            <person name="Sun H."/>
            <person name="Kurtzman C.P."/>
            <person name="Blackwell M."/>
            <person name="Grigoriev I.V."/>
            <person name="Jeffries T.W."/>
        </authorList>
    </citation>
    <scope>NUCLEOTIDE SEQUENCE [LARGE SCALE GENOMIC DNA]</scope>
    <source>
        <strain evidence="5">NRRL Y-17324</strain>
    </source>
</reference>
<evidence type="ECO:0000256" key="2">
    <source>
        <dbReference type="SAM" id="Coils"/>
    </source>
</evidence>
<evidence type="ECO:0000313" key="4">
    <source>
        <dbReference type="EMBL" id="ODV77383.1"/>
    </source>
</evidence>
<dbReference type="RefSeq" id="XP_020062505.1">
    <property type="nucleotide sequence ID" value="XM_020206972.1"/>
</dbReference>
<dbReference type="Proteomes" id="UP000094285">
    <property type="component" value="Unassembled WGS sequence"/>
</dbReference>
<name>A0A1E4SD23_9ASCO</name>
<dbReference type="EMBL" id="KV453915">
    <property type="protein sequence ID" value="ODV77383.1"/>
    <property type="molecule type" value="Genomic_DNA"/>
</dbReference>
<dbReference type="STRING" id="984487.A0A1E4SD23"/>
<dbReference type="GO" id="GO:0005847">
    <property type="term" value="C:mRNA cleavage and polyadenylation specificity factor complex"/>
    <property type="evidence" value="ECO:0007669"/>
    <property type="project" value="TreeGrafter"/>
</dbReference>
<organism evidence="4 5">
    <name type="scientific">Suhomyces tanzawaensis NRRL Y-17324</name>
    <dbReference type="NCBI Taxonomy" id="984487"/>
    <lineage>
        <taxon>Eukaryota</taxon>
        <taxon>Fungi</taxon>
        <taxon>Dikarya</taxon>
        <taxon>Ascomycota</taxon>
        <taxon>Saccharomycotina</taxon>
        <taxon>Pichiomycetes</taxon>
        <taxon>Debaryomycetaceae</taxon>
        <taxon>Suhomyces</taxon>
    </lineage>
</organism>
<dbReference type="SUPFAM" id="SSF54928">
    <property type="entry name" value="RNA-binding domain, RBD"/>
    <property type="match status" value="1"/>
</dbReference>
<dbReference type="Gene3D" id="1.25.40.630">
    <property type="match status" value="1"/>
</dbReference>
<evidence type="ECO:0000259" key="3">
    <source>
        <dbReference type="PROSITE" id="PS50102"/>
    </source>
</evidence>
<dbReference type="SMART" id="SM00360">
    <property type="entry name" value="RRM"/>
    <property type="match status" value="1"/>
</dbReference>
<dbReference type="GeneID" id="30981109"/>
<gene>
    <name evidence="4" type="ORF">CANTADRAFT_23510</name>
</gene>
<proteinExistence type="predicted"/>
<keyword evidence="5" id="KW-1185">Reference proteome</keyword>
<feature type="coiled-coil region" evidence="2">
    <location>
        <begin position="182"/>
        <end position="213"/>
    </location>
</feature>
<keyword evidence="1" id="KW-0694">RNA-binding</keyword>
<dbReference type="AlphaFoldDB" id="A0A1E4SD23"/>
<dbReference type="InterPro" id="IPR035979">
    <property type="entry name" value="RBD_domain_sf"/>
</dbReference>
<evidence type="ECO:0000313" key="5">
    <source>
        <dbReference type="Proteomes" id="UP000094285"/>
    </source>
</evidence>
<dbReference type="PANTHER" id="PTHR45735:SF2">
    <property type="entry name" value="CLEAVAGE STIMULATION FACTOR SUBUNIT 2"/>
    <property type="match status" value="1"/>
</dbReference>
<dbReference type="InterPro" id="IPR000504">
    <property type="entry name" value="RRM_dom"/>
</dbReference>
<protein>
    <recommendedName>
        <fullName evidence="3">RRM domain-containing protein</fullName>
    </recommendedName>
</protein>
<feature type="domain" description="RRM" evidence="3">
    <location>
        <begin position="7"/>
        <end position="86"/>
    </location>
</feature>
<dbReference type="OrthoDB" id="15688at2759"/>
<dbReference type="InterPro" id="IPR025742">
    <property type="entry name" value="CSTF2_hinge"/>
</dbReference>
<dbReference type="Pfam" id="PF14327">
    <property type="entry name" value="CSTF2_hinge"/>
    <property type="match status" value="1"/>
</dbReference>
<dbReference type="Gene3D" id="3.30.70.330">
    <property type="match status" value="1"/>
</dbReference>
<dbReference type="PANTHER" id="PTHR45735">
    <property type="entry name" value="CLEAVAGE STIMULATION FACTOR SUBUNIT 2"/>
    <property type="match status" value="1"/>
</dbReference>
<dbReference type="InterPro" id="IPR012677">
    <property type="entry name" value="Nucleotide-bd_a/b_plait_sf"/>
</dbReference>
<accession>A0A1E4SD23</accession>
<evidence type="ECO:0000256" key="1">
    <source>
        <dbReference type="PROSITE-ProRule" id="PRU00176"/>
    </source>
</evidence>
<keyword evidence="2" id="KW-0175">Coiled coil</keyword>